<keyword evidence="4 6" id="KW-1133">Transmembrane helix</keyword>
<dbReference type="AlphaFoldDB" id="A0AAU7LZL5"/>
<proteinExistence type="predicted"/>
<protein>
    <submittedName>
        <fullName evidence="7">CidA/LrgA family protein</fullName>
    </submittedName>
</protein>
<reference evidence="7" key="1">
    <citation type="submission" date="2024-05" db="EMBL/GenBank/DDBJ databases">
        <authorList>
            <person name="Bunk B."/>
            <person name="Swiderski J."/>
            <person name="Sproer C."/>
            <person name="Thiel V."/>
        </authorList>
    </citation>
    <scope>NUCLEOTIDE SEQUENCE</scope>
    <source>
        <strain evidence="7">DSM 17735</strain>
        <plasmid evidence="7">p1</plasmid>
    </source>
</reference>
<dbReference type="GO" id="GO:0005886">
    <property type="term" value="C:plasma membrane"/>
    <property type="evidence" value="ECO:0007669"/>
    <property type="project" value="UniProtKB-SubCell"/>
</dbReference>
<keyword evidence="7" id="KW-0614">Plasmid</keyword>
<evidence type="ECO:0000313" key="7">
    <source>
        <dbReference type="EMBL" id="XBP72398.1"/>
    </source>
</evidence>
<feature type="transmembrane region" description="Helical" evidence="6">
    <location>
        <begin position="86"/>
        <end position="109"/>
    </location>
</feature>
<keyword evidence="2" id="KW-1003">Cell membrane</keyword>
<geneLocation type="plasmid" evidence="7">
    <name>p1</name>
</geneLocation>
<evidence type="ECO:0000256" key="1">
    <source>
        <dbReference type="ARBA" id="ARBA00004651"/>
    </source>
</evidence>
<accession>A0AAU7LZL5</accession>
<evidence type="ECO:0000256" key="3">
    <source>
        <dbReference type="ARBA" id="ARBA00022692"/>
    </source>
</evidence>
<dbReference type="Pfam" id="PF03788">
    <property type="entry name" value="LrgA"/>
    <property type="match status" value="1"/>
</dbReference>
<feature type="transmembrane region" description="Helical" evidence="6">
    <location>
        <begin position="31"/>
        <end position="50"/>
    </location>
</feature>
<evidence type="ECO:0000256" key="6">
    <source>
        <dbReference type="SAM" id="Phobius"/>
    </source>
</evidence>
<dbReference type="PANTHER" id="PTHR33931">
    <property type="entry name" value="HOLIN-LIKE PROTEIN CIDA-RELATED"/>
    <property type="match status" value="1"/>
</dbReference>
<evidence type="ECO:0000256" key="4">
    <source>
        <dbReference type="ARBA" id="ARBA00022989"/>
    </source>
</evidence>
<keyword evidence="5 6" id="KW-0472">Membrane</keyword>
<evidence type="ECO:0000256" key="2">
    <source>
        <dbReference type="ARBA" id="ARBA00022475"/>
    </source>
</evidence>
<evidence type="ECO:0000256" key="5">
    <source>
        <dbReference type="ARBA" id="ARBA00023136"/>
    </source>
</evidence>
<name>A0AAU7LZL5_9BURK</name>
<organism evidence="7">
    <name type="scientific">Polaromonas hydrogenivorans</name>
    <dbReference type="NCBI Taxonomy" id="335476"/>
    <lineage>
        <taxon>Bacteria</taxon>
        <taxon>Pseudomonadati</taxon>
        <taxon>Pseudomonadota</taxon>
        <taxon>Betaproteobacteria</taxon>
        <taxon>Burkholderiales</taxon>
        <taxon>Comamonadaceae</taxon>
        <taxon>Polaromonas</taxon>
    </lineage>
</organism>
<sequence>MIYAIATLFVFQLIGEVAVQALGLPLPGPLVGMLLLFVALLLYGRVPDALSRTTGTLLQHMMLLFIPAVTGVMMHFGRVASEWQPFLAACVGGAAVTLVVTAFTLRWMLRLQKKQTP</sequence>
<dbReference type="InterPro" id="IPR005538">
    <property type="entry name" value="LrgA/CidA"/>
</dbReference>
<gene>
    <name evidence="7" type="ORF">ABLV49_21975</name>
</gene>
<dbReference type="PANTHER" id="PTHR33931:SF2">
    <property type="entry name" value="HOLIN-LIKE PROTEIN CIDA"/>
    <property type="match status" value="1"/>
</dbReference>
<dbReference type="RefSeq" id="WP_349281937.1">
    <property type="nucleotide sequence ID" value="NZ_CBCSCU010000069.1"/>
</dbReference>
<feature type="transmembrane region" description="Helical" evidence="6">
    <location>
        <begin position="62"/>
        <end position="80"/>
    </location>
</feature>
<keyword evidence="3 6" id="KW-0812">Transmembrane</keyword>
<comment type="subcellular location">
    <subcellularLocation>
        <location evidence="1">Cell membrane</location>
        <topology evidence="1">Multi-pass membrane protein</topology>
    </subcellularLocation>
</comment>
<dbReference type="EMBL" id="CP157676">
    <property type="protein sequence ID" value="XBP72398.1"/>
    <property type="molecule type" value="Genomic_DNA"/>
</dbReference>